<dbReference type="Pfam" id="PF20414">
    <property type="entry name" value="DUF6698"/>
    <property type="match status" value="1"/>
</dbReference>
<evidence type="ECO:0000313" key="2">
    <source>
        <dbReference type="EMBL" id="EDR07005.1"/>
    </source>
</evidence>
<reference evidence="2 3" key="1">
    <citation type="journal article" date="2008" name="Nature">
        <title>The genome of Laccaria bicolor provides insights into mycorrhizal symbiosis.</title>
        <authorList>
            <person name="Martin F."/>
            <person name="Aerts A."/>
            <person name="Ahren D."/>
            <person name="Brun A."/>
            <person name="Danchin E.G.J."/>
            <person name="Duchaussoy F."/>
            <person name="Gibon J."/>
            <person name="Kohler A."/>
            <person name="Lindquist E."/>
            <person name="Pereda V."/>
            <person name="Salamov A."/>
            <person name="Shapiro H.J."/>
            <person name="Wuyts J."/>
            <person name="Blaudez D."/>
            <person name="Buee M."/>
            <person name="Brokstein P."/>
            <person name="Canbaeck B."/>
            <person name="Cohen D."/>
            <person name="Courty P.E."/>
            <person name="Coutinho P.M."/>
            <person name="Delaruelle C."/>
            <person name="Detter J.C."/>
            <person name="Deveau A."/>
            <person name="DiFazio S."/>
            <person name="Duplessis S."/>
            <person name="Fraissinet-Tachet L."/>
            <person name="Lucic E."/>
            <person name="Frey-Klett P."/>
            <person name="Fourrey C."/>
            <person name="Feussner I."/>
            <person name="Gay G."/>
            <person name="Grimwood J."/>
            <person name="Hoegger P.J."/>
            <person name="Jain P."/>
            <person name="Kilaru S."/>
            <person name="Labbe J."/>
            <person name="Lin Y.C."/>
            <person name="Legue V."/>
            <person name="Le Tacon F."/>
            <person name="Marmeisse R."/>
            <person name="Melayah D."/>
            <person name="Montanini B."/>
            <person name="Muratet M."/>
            <person name="Nehls U."/>
            <person name="Niculita-Hirzel H."/>
            <person name="Oudot-Le Secq M.P."/>
            <person name="Peter M."/>
            <person name="Quesneville H."/>
            <person name="Rajashekar B."/>
            <person name="Reich M."/>
            <person name="Rouhier N."/>
            <person name="Schmutz J."/>
            <person name="Yin T."/>
            <person name="Chalot M."/>
            <person name="Henrissat B."/>
            <person name="Kuees U."/>
            <person name="Lucas S."/>
            <person name="Van de Peer Y."/>
            <person name="Podila G.K."/>
            <person name="Polle A."/>
            <person name="Pukkila P.J."/>
            <person name="Richardson P.M."/>
            <person name="Rouze P."/>
            <person name="Sanders I.R."/>
            <person name="Stajich J.E."/>
            <person name="Tunlid A."/>
            <person name="Tuskan G."/>
            <person name="Grigoriev I.V."/>
        </authorList>
    </citation>
    <scope>NUCLEOTIDE SEQUENCE [LARGE SCALE GENOMIC DNA]</scope>
    <source>
        <strain evidence="3">S238N-H82 / ATCC MYA-4686</strain>
    </source>
</reference>
<protein>
    <submittedName>
        <fullName evidence="2">Predicted protein</fullName>
    </submittedName>
</protein>
<evidence type="ECO:0000256" key="1">
    <source>
        <dbReference type="SAM" id="MobiDB-lite"/>
    </source>
</evidence>
<organism evidence="3">
    <name type="scientific">Laccaria bicolor (strain S238N-H82 / ATCC MYA-4686)</name>
    <name type="common">Bicoloured deceiver</name>
    <name type="synonym">Laccaria laccata var. bicolor</name>
    <dbReference type="NCBI Taxonomy" id="486041"/>
    <lineage>
        <taxon>Eukaryota</taxon>
        <taxon>Fungi</taxon>
        <taxon>Dikarya</taxon>
        <taxon>Basidiomycota</taxon>
        <taxon>Agaricomycotina</taxon>
        <taxon>Agaricomycetes</taxon>
        <taxon>Agaricomycetidae</taxon>
        <taxon>Agaricales</taxon>
        <taxon>Agaricineae</taxon>
        <taxon>Hydnangiaceae</taxon>
        <taxon>Laccaria</taxon>
    </lineage>
</organism>
<sequence length="525" mass="58279">MTVLDKEYHMALILPMDLPPDLENRGRDNDLRFNQVKARHHSLSVFISVESIIRGGLLATDYGSQYSDEYLVMDMDSDMWLRMKSLPLARRCLGKVFAHFYSFWIQQSTPSPFDISRPDFTWDSEDRYLDSTTRLAGQTAELYMCVPPQYHDCMVKHENFRSIFQASVSSGRSNTLLRTRGSTGAIFGLDQSLFDYNPKCDEKRMEANPELATLLGFNPCGKTPTARYPSNAPVLYTNGNIHDKEGMFRSDYLISMARLIAYGPRSYTSERAAFNKNSPFHGRVDGVTFGFISNTAVVIRFLLGGDPELNKHGVGKLTGINYVSEAEAYKKLLIENQDAPTVRKLLQYWNMQVFPQFLLAPDSQDEEEEAPRVRVDADENPGLDSMFRGLRMGADTSSAPTSKNSSSLPLPQTLPTDVECVNAHSDVERAPDLHPNVEVHTPAPVAPISQSINPPRGRRRVPTPVPSTSEAVADVPAPPAKAPRGRRPKQVSVVQVDADSGAGIPAALARPSRQTRGAKSKANAK</sequence>
<dbReference type="KEGG" id="lbc:LACBIDRAFT_328242"/>
<proteinExistence type="predicted"/>
<dbReference type="EMBL" id="DS547106">
    <property type="protein sequence ID" value="EDR07005.1"/>
    <property type="molecule type" value="Genomic_DNA"/>
</dbReference>
<dbReference type="AlphaFoldDB" id="B0DEA9"/>
<evidence type="ECO:0000313" key="3">
    <source>
        <dbReference type="Proteomes" id="UP000001194"/>
    </source>
</evidence>
<feature type="region of interest" description="Disordered" evidence="1">
    <location>
        <begin position="429"/>
        <end position="525"/>
    </location>
</feature>
<dbReference type="InterPro" id="IPR046521">
    <property type="entry name" value="DUF6698"/>
</dbReference>
<keyword evidence="3" id="KW-1185">Reference proteome</keyword>
<accession>B0DEA9</accession>
<feature type="compositionally biased region" description="Low complexity" evidence="1">
    <location>
        <begin position="466"/>
        <end position="475"/>
    </location>
</feature>
<gene>
    <name evidence="2" type="ORF">LACBIDRAFT_328242</name>
</gene>
<dbReference type="InParanoid" id="B0DEA9"/>
<dbReference type="HOGENOM" id="CLU_031728_0_0_1"/>
<name>B0DEA9_LACBS</name>
<feature type="compositionally biased region" description="Basic residues" evidence="1">
    <location>
        <begin position="516"/>
        <end position="525"/>
    </location>
</feature>
<dbReference type="RefSeq" id="XP_001882378.1">
    <property type="nucleotide sequence ID" value="XM_001882343.1"/>
</dbReference>
<dbReference type="GeneID" id="6077900"/>
<dbReference type="OrthoDB" id="3231188at2759"/>
<feature type="compositionally biased region" description="Low complexity" evidence="1">
    <location>
        <begin position="397"/>
        <end position="407"/>
    </location>
</feature>
<feature type="region of interest" description="Disordered" evidence="1">
    <location>
        <begin position="362"/>
        <end position="415"/>
    </location>
</feature>
<dbReference type="Proteomes" id="UP000001194">
    <property type="component" value="Unassembled WGS sequence"/>
</dbReference>